<reference evidence="8" key="1">
    <citation type="submission" date="2023-07" db="EMBL/GenBank/DDBJ databases">
        <title>A chromosome-level genome assembly of Lolium multiflorum.</title>
        <authorList>
            <person name="Chen Y."/>
            <person name="Copetti D."/>
            <person name="Kolliker R."/>
            <person name="Studer B."/>
        </authorList>
    </citation>
    <scope>NUCLEOTIDE SEQUENCE</scope>
    <source>
        <strain evidence="8">02402/16</strain>
        <tissue evidence="8">Leaf</tissue>
    </source>
</reference>
<keyword evidence="9" id="KW-1185">Reference proteome</keyword>
<comment type="subcellular location">
    <subcellularLocation>
        <location evidence="1">Nucleus</location>
    </subcellularLocation>
</comment>
<dbReference type="InterPro" id="IPR036879">
    <property type="entry name" value="TF_MADSbox_sf"/>
</dbReference>
<dbReference type="GO" id="GO:0045944">
    <property type="term" value="P:positive regulation of transcription by RNA polymerase II"/>
    <property type="evidence" value="ECO:0007669"/>
    <property type="project" value="InterPro"/>
</dbReference>
<dbReference type="Gene3D" id="3.40.1810.10">
    <property type="entry name" value="Transcription factor, MADS-box"/>
    <property type="match status" value="1"/>
</dbReference>
<dbReference type="AlphaFoldDB" id="A0AAD8T5H6"/>
<feature type="domain" description="MADS-box" evidence="7">
    <location>
        <begin position="8"/>
        <end position="68"/>
    </location>
</feature>
<sequence>MAHRRTSIGRQKIEIRPIEKEGARQVCFSKRRSGLFKKANELAILCGVEVAAVVFSRAGNAFSFGHPSVESIIERFDPTPTGMDTEGGGGGAAEDNNLLADLNHQHQELRAKLDAAKVKKDRAEAAMAMAKERSVGIPIAAWLEADVRDMGEEELMQFAAALQVVQAAVAARANQVLQDALNHGRTMAARNRSNMVPVTAPPQQLLGMGAGSYGWYDFGAGSSGSATNAAEMDMQMQLMMAMAAPPPPQGFAVPGMELLQQQQQGFGFPGLY</sequence>
<keyword evidence="2" id="KW-0805">Transcription regulation</keyword>
<dbReference type="InterPro" id="IPR033896">
    <property type="entry name" value="MEF2-like_N"/>
</dbReference>
<dbReference type="SMART" id="SM00432">
    <property type="entry name" value="MADS"/>
    <property type="match status" value="1"/>
</dbReference>
<dbReference type="EMBL" id="JAUUTY010000003">
    <property type="protein sequence ID" value="KAK1670273.1"/>
    <property type="molecule type" value="Genomic_DNA"/>
</dbReference>
<evidence type="ECO:0000256" key="3">
    <source>
        <dbReference type="ARBA" id="ARBA00023125"/>
    </source>
</evidence>
<evidence type="ECO:0000256" key="2">
    <source>
        <dbReference type="ARBA" id="ARBA00023015"/>
    </source>
</evidence>
<dbReference type="InterPro" id="IPR002100">
    <property type="entry name" value="TF_MADSbox"/>
</dbReference>
<evidence type="ECO:0000259" key="7">
    <source>
        <dbReference type="PROSITE" id="PS50066"/>
    </source>
</evidence>
<dbReference type="PROSITE" id="PS50066">
    <property type="entry name" value="MADS_BOX_2"/>
    <property type="match status" value="1"/>
</dbReference>
<proteinExistence type="predicted"/>
<feature type="coiled-coil region" evidence="6">
    <location>
        <begin position="92"/>
        <end position="133"/>
    </location>
</feature>
<dbReference type="Pfam" id="PF00319">
    <property type="entry name" value="SRF-TF"/>
    <property type="match status" value="1"/>
</dbReference>
<dbReference type="GO" id="GO:0000981">
    <property type="term" value="F:DNA-binding transcription factor activity, RNA polymerase II-specific"/>
    <property type="evidence" value="ECO:0007669"/>
    <property type="project" value="TreeGrafter"/>
</dbReference>
<accession>A0AAD8T5H6</accession>
<keyword evidence="5" id="KW-0539">Nucleus</keyword>
<comment type="caution">
    <text evidence="8">The sequence shown here is derived from an EMBL/GenBank/DDBJ whole genome shotgun (WGS) entry which is preliminary data.</text>
</comment>
<evidence type="ECO:0000256" key="5">
    <source>
        <dbReference type="ARBA" id="ARBA00023242"/>
    </source>
</evidence>
<dbReference type="PRINTS" id="PR00404">
    <property type="entry name" value="MADSDOMAIN"/>
</dbReference>
<evidence type="ECO:0000256" key="6">
    <source>
        <dbReference type="SAM" id="Coils"/>
    </source>
</evidence>
<keyword evidence="4" id="KW-0804">Transcription</keyword>
<dbReference type="GO" id="GO:0046983">
    <property type="term" value="F:protein dimerization activity"/>
    <property type="evidence" value="ECO:0007669"/>
    <property type="project" value="InterPro"/>
</dbReference>
<evidence type="ECO:0000313" key="8">
    <source>
        <dbReference type="EMBL" id="KAK1670273.1"/>
    </source>
</evidence>
<protein>
    <recommendedName>
        <fullName evidence="7">MADS-box domain-containing protein</fullName>
    </recommendedName>
</protein>
<evidence type="ECO:0000256" key="4">
    <source>
        <dbReference type="ARBA" id="ARBA00023163"/>
    </source>
</evidence>
<organism evidence="8 9">
    <name type="scientific">Lolium multiflorum</name>
    <name type="common">Italian ryegrass</name>
    <name type="synonym">Lolium perenne subsp. multiflorum</name>
    <dbReference type="NCBI Taxonomy" id="4521"/>
    <lineage>
        <taxon>Eukaryota</taxon>
        <taxon>Viridiplantae</taxon>
        <taxon>Streptophyta</taxon>
        <taxon>Embryophyta</taxon>
        <taxon>Tracheophyta</taxon>
        <taxon>Spermatophyta</taxon>
        <taxon>Magnoliopsida</taxon>
        <taxon>Liliopsida</taxon>
        <taxon>Poales</taxon>
        <taxon>Poaceae</taxon>
        <taxon>BOP clade</taxon>
        <taxon>Pooideae</taxon>
        <taxon>Poodae</taxon>
        <taxon>Poeae</taxon>
        <taxon>Poeae Chloroplast Group 2 (Poeae type)</taxon>
        <taxon>Loliodinae</taxon>
        <taxon>Loliinae</taxon>
        <taxon>Lolium</taxon>
    </lineage>
</organism>
<keyword evidence="6" id="KW-0175">Coiled coil</keyword>
<keyword evidence="3" id="KW-0238">DNA-binding</keyword>
<evidence type="ECO:0000256" key="1">
    <source>
        <dbReference type="ARBA" id="ARBA00004123"/>
    </source>
</evidence>
<dbReference type="GO" id="GO:0005634">
    <property type="term" value="C:nucleus"/>
    <property type="evidence" value="ECO:0007669"/>
    <property type="project" value="UniProtKB-SubCell"/>
</dbReference>
<evidence type="ECO:0000313" key="9">
    <source>
        <dbReference type="Proteomes" id="UP001231189"/>
    </source>
</evidence>
<dbReference type="PANTHER" id="PTHR11945:SF629">
    <property type="entry name" value="OS02G0164450 PROTEIN"/>
    <property type="match status" value="1"/>
</dbReference>
<gene>
    <name evidence="8" type="ORF">QYE76_058432</name>
</gene>
<dbReference type="PANTHER" id="PTHR11945">
    <property type="entry name" value="MADS BOX PROTEIN"/>
    <property type="match status" value="1"/>
</dbReference>
<name>A0AAD8T5H6_LOLMU</name>
<dbReference type="CDD" id="cd00265">
    <property type="entry name" value="MADS_MEF2_like"/>
    <property type="match status" value="1"/>
</dbReference>
<dbReference type="GO" id="GO:0000978">
    <property type="term" value="F:RNA polymerase II cis-regulatory region sequence-specific DNA binding"/>
    <property type="evidence" value="ECO:0007669"/>
    <property type="project" value="TreeGrafter"/>
</dbReference>
<dbReference type="FunFam" id="3.40.1810.10:FF:000006">
    <property type="entry name" value="Agamous-like MADS-box protein AGL62"/>
    <property type="match status" value="1"/>
</dbReference>
<dbReference type="Proteomes" id="UP001231189">
    <property type="component" value="Unassembled WGS sequence"/>
</dbReference>
<dbReference type="SUPFAM" id="SSF55455">
    <property type="entry name" value="SRF-like"/>
    <property type="match status" value="1"/>
</dbReference>